<feature type="compositionally biased region" description="Polar residues" evidence="1">
    <location>
        <begin position="33"/>
        <end position="43"/>
    </location>
</feature>
<feature type="region of interest" description="Disordered" evidence="1">
    <location>
        <begin position="33"/>
        <end position="117"/>
    </location>
</feature>
<gene>
    <name evidence="3" type="ORF">MFFC18_01850</name>
</gene>
<keyword evidence="2" id="KW-0732">Signal</keyword>
<evidence type="ECO:0008006" key="5">
    <source>
        <dbReference type="Google" id="ProtNLM"/>
    </source>
</evidence>
<feature type="compositionally biased region" description="Low complexity" evidence="1">
    <location>
        <begin position="54"/>
        <end position="63"/>
    </location>
</feature>
<reference evidence="3 4" key="1">
    <citation type="submission" date="2019-08" db="EMBL/GenBank/DDBJ databases">
        <title>Deep-cultivation of Planctomycetes and their phenomic and genomic characterization uncovers novel biology.</title>
        <authorList>
            <person name="Wiegand S."/>
            <person name="Jogler M."/>
            <person name="Boedeker C."/>
            <person name="Pinto D."/>
            <person name="Vollmers J."/>
            <person name="Rivas-Marin E."/>
            <person name="Kohn T."/>
            <person name="Peeters S.H."/>
            <person name="Heuer A."/>
            <person name="Rast P."/>
            <person name="Oberbeckmann S."/>
            <person name="Bunk B."/>
            <person name="Jeske O."/>
            <person name="Meyerdierks A."/>
            <person name="Storesund J.E."/>
            <person name="Kallscheuer N."/>
            <person name="Luecker S."/>
            <person name="Lage O.M."/>
            <person name="Pohl T."/>
            <person name="Merkel B.J."/>
            <person name="Hornburger P."/>
            <person name="Mueller R.-W."/>
            <person name="Bruemmer F."/>
            <person name="Labrenz M."/>
            <person name="Spormann A.M."/>
            <person name="Op den Camp H."/>
            <person name="Overmann J."/>
            <person name="Amann R."/>
            <person name="Jetten M.S.M."/>
            <person name="Mascher T."/>
            <person name="Medema M.H."/>
            <person name="Devos D.P."/>
            <person name="Kaster A.-K."/>
            <person name="Ovreas L."/>
            <person name="Rohde M."/>
            <person name="Galperin M.Y."/>
            <person name="Jogler C."/>
        </authorList>
    </citation>
    <scope>NUCLEOTIDE SEQUENCE [LARGE SCALE GENOMIC DNA]</scope>
    <source>
        <strain evidence="3 4">FC18</strain>
    </source>
</reference>
<name>A0A5B9P1Z3_9BACT</name>
<dbReference type="Proteomes" id="UP000322214">
    <property type="component" value="Chromosome"/>
</dbReference>
<dbReference type="RefSeq" id="WP_075082632.1">
    <property type="nucleotide sequence ID" value="NZ_CP042912.1"/>
</dbReference>
<dbReference type="AlphaFoldDB" id="A0A5B9P1Z3"/>
<feature type="chain" id="PRO_5022750288" description="Bacterial type II and III secretion system protein" evidence="2">
    <location>
        <begin position="30"/>
        <end position="454"/>
    </location>
</feature>
<evidence type="ECO:0000256" key="2">
    <source>
        <dbReference type="SAM" id="SignalP"/>
    </source>
</evidence>
<proteinExistence type="predicted"/>
<accession>A0A5B9P1Z3</accession>
<evidence type="ECO:0000256" key="1">
    <source>
        <dbReference type="SAM" id="MobiDB-lite"/>
    </source>
</evidence>
<dbReference type="KEGG" id="mff:MFFC18_01850"/>
<protein>
    <recommendedName>
        <fullName evidence="5">Bacterial type II and III secretion system protein</fullName>
    </recommendedName>
</protein>
<sequence length="454" mass="50724" precursor="true">MYQNSIRSPRFDFNIWMIAFLIALPSSLAAQTQVPDQGRQNPSAWRPSFSPIDQSAASAQSQQTQNWGINSPTQGQPNSSNQNDRFANRNNSSGTNSANRSFVPQSVAEAPEDRPGVTRVTRTFEKLPNAAGQVWREYDITPYTSELPNIERPEQAVIDWIVKETGTRLWFSEPMGVLSADRKRVIVYHTPEIQSVVKSILDRFNRTRAQAQVFEINLVTVDKPNWRATAYPMLQPVEVRSPGIEAWLVSKENAAILQSQLARRADFKRHSGGRVAGPDGQTFVLEKSTPVSFVQALQWTPNQIPNYQPKTETINEGYRLALSCLTSLDNRTIEAIIDCDVDQVEKLTPVKVDVPAPGGALTQLDLNVPELISWRLNERVRWPSDQVLMLSCGIVASPEAKQDLPRGAFQMLSRFQSSKRTNALLFIEFRGPQSGATVPRAAQTSSGLVPIDRR</sequence>
<feature type="compositionally biased region" description="Polar residues" evidence="1">
    <location>
        <begin position="64"/>
        <end position="104"/>
    </location>
</feature>
<dbReference type="EMBL" id="CP042912">
    <property type="protein sequence ID" value="QEG20338.1"/>
    <property type="molecule type" value="Genomic_DNA"/>
</dbReference>
<feature type="signal peptide" evidence="2">
    <location>
        <begin position="1"/>
        <end position="29"/>
    </location>
</feature>
<evidence type="ECO:0000313" key="4">
    <source>
        <dbReference type="Proteomes" id="UP000322214"/>
    </source>
</evidence>
<organism evidence="3 4">
    <name type="scientific">Mariniblastus fucicola</name>
    <dbReference type="NCBI Taxonomy" id="980251"/>
    <lineage>
        <taxon>Bacteria</taxon>
        <taxon>Pseudomonadati</taxon>
        <taxon>Planctomycetota</taxon>
        <taxon>Planctomycetia</taxon>
        <taxon>Pirellulales</taxon>
        <taxon>Pirellulaceae</taxon>
        <taxon>Mariniblastus</taxon>
    </lineage>
</organism>
<keyword evidence="4" id="KW-1185">Reference proteome</keyword>
<evidence type="ECO:0000313" key="3">
    <source>
        <dbReference type="EMBL" id="QEG20338.1"/>
    </source>
</evidence>
<dbReference type="OrthoDB" id="248838at2"/>